<evidence type="ECO:0000256" key="1">
    <source>
        <dbReference type="ARBA" id="ARBA00022500"/>
    </source>
</evidence>
<reference evidence="7" key="1">
    <citation type="submission" date="2017-04" db="EMBL/GenBank/DDBJ databases">
        <title>Complete Genome Sequences of Twelve Strains of a Stable Defined Moderately Diverse Mouse Microbiota 2 (sDMDMm2).</title>
        <authorList>
            <person name="Uchimura Y."/>
            <person name="Wyss M."/>
            <person name="Brugiroux S."/>
            <person name="Limenitakis J.P."/>
            <person name="Stecher B."/>
            <person name="McCoy K.D."/>
            <person name="Macpherson A.J."/>
        </authorList>
    </citation>
    <scope>NUCLEOTIDE SEQUENCE</scope>
    <source>
        <strain evidence="7">YL58</strain>
    </source>
</reference>
<dbReference type="OrthoDB" id="9814363at2"/>
<proteinExistence type="inferred from homology"/>
<dbReference type="STRING" id="1796616.A4V09_15395"/>
<dbReference type="SUPFAM" id="SSF58104">
    <property type="entry name" value="Methyl-accepting chemotaxis protein (MCP) signaling domain"/>
    <property type="match status" value="1"/>
</dbReference>
<dbReference type="InterPro" id="IPR004090">
    <property type="entry name" value="Chemotax_Me-accpt_rcpt"/>
</dbReference>
<dbReference type="PANTHER" id="PTHR43531">
    <property type="entry name" value="PROTEIN ICFG"/>
    <property type="match status" value="1"/>
</dbReference>
<keyword evidence="3" id="KW-0807">Transducer</keyword>
<dbReference type="PROSITE" id="PS50111">
    <property type="entry name" value="CHEMOTAXIS_TRANSDUC_2"/>
    <property type="match status" value="1"/>
</dbReference>
<dbReference type="CDD" id="cd06225">
    <property type="entry name" value="HAMP"/>
    <property type="match status" value="1"/>
</dbReference>
<evidence type="ECO:0000313" key="8">
    <source>
        <dbReference type="Proteomes" id="UP000092574"/>
    </source>
</evidence>
<dbReference type="InterPro" id="IPR003660">
    <property type="entry name" value="HAMP_dom"/>
</dbReference>
<evidence type="ECO:0000256" key="2">
    <source>
        <dbReference type="ARBA" id="ARBA00029447"/>
    </source>
</evidence>
<dbReference type="PROSITE" id="PS50885">
    <property type="entry name" value="HAMP"/>
    <property type="match status" value="1"/>
</dbReference>
<dbReference type="Gene3D" id="3.30.450.20">
    <property type="entry name" value="PAS domain"/>
    <property type="match status" value="2"/>
</dbReference>
<dbReference type="GO" id="GO:0007165">
    <property type="term" value="P:signal transduction"/>
    <property type="evidence" value="ECO:0007669"/>
    <property type="project" value="UniProtKB-KW"/>
</dbReference>
<feature type="domain" description="Methyl-accepting transducer" evidence="5">
    <location>
        <begin position="437"/>
        <end position="666"/>
    </location>
</feature>
<dbReference type="GO" id="GO:0004888">
    <property type="term" value="F:transmembrane signaling receptor activity"/>
    <property type="evidence" value="ECO:0007669"/>
    <property type="project" value="InterPro"/>
</dbReference>
<dbReference type="GO" id="GO:0005886">
    <property type="term" value="C:plasma membrane"/>
    <property type="evidence" value="ECO:0007669"/>
    <property type="project" value="TreeGrafter"/>
</dbReference>
<feature type="domain" description="HAMP" evidence="6">
    <location>
        <begin position="335"/>
        <end position="387"/>
    </location>
</feature>
<evidence type="ECO:0000259" key="5">
    <source>
        <dbReference type="PROSITE" id="PS50111"/>
    </source>
</evidence>
<dbReference type="InterPro" id="IPR051310">
    <property type="entry name" value="MCP_chemotaxis"/>
</dbReference>
<dbReference type="PRINTS" id="PR00260">
    <property type="entry name" value="CHEMTRNSDUCR"/>
</dbReference>
<sequence>MSNISNRENKYGNEPVKKRERSVSGKIIRSLLLALTPSLAILIVISCIMAAGAISDLNEELLDVQTDYAVSVVDDFFSSKIASVSMFQESAVLQHYFEAVNTAEDIDRYEGRDVVRKELSGALERMSDQMVMQVWAADERTDSYFLSNGEAVDANLKQVIWRQPLLDGKKTVVSEPYLDPASGESIVSVVSPVFSEDGADIAGYAGLDVFVSSLSQLLSEIKVGEEGYLEVISHDSDYIYSDDPAAMGKNVEELDISNDYKEKVKSGYNGIVDFHYSDTAYTSMFRNCETTGWLAAATLPLAEVNATRNYLIAVLVLLSVIILGLLAVIVIAVTRRMMRPLAEISSNMEEFSAGNLEVTIKEYGNDEIGRMAGSIRSSVSTLKEMIHDITHILSEISHGNLDVTVNGNYIGDLRFIREALEQIIESLNITLGQINVSAEQVSCGSEQVSEGAQSLAQGASEQAGAVEELAESIGVISAQIAANAESAAKASQRAADVGREAAASDIRMQEMLAAMQELRECSREIGNIVKTIEDIAFQTNILALNAAVEAARAGESGRGFAVVAGEVRNLANKSAEASRNTTVLIESSLRAVENGAALADETAKTLKLVVEGVGGVADAIDKISEASGEQAHSVEQVSQGIEQIYGVVQVNSGTAEESAAASEELSAQAQILKELIGKFRIKK</sequence>
<dbReference type="PANTHER" id="PTHR43531:SF11">
    <property type="entry name" value="METHYL-ACCEPTING CHEMOTAXIS PROTEIN 3"/>
    <property type="match status" value="1"/>
</dbReference>
<evidence type="ECO:0000259" key="6">
    <source>
        <dbReference type="PROSITE" id="PS50885"/>
    </source>
</evidence>
<gene>
    <name evidence="7" type="ORF">A4V09_15395</name>
</gene>
<protein>
    <submittedName>
        <fullName evidence="7">Methyl-accepting chemotaxis protein</fullName>
    </submittedName>
</protein>
<dbReference type="CDD" id="cd12912">
    <property type="entry name" value="PDC2_MCP_like"/>
    <property type="match status" value="1"/>
</dbReference>
<evidence type="ECO:0000256" key="3">
    <source>
        <dbReference type="PROSITE-ProRule" id="PRU00284"/>
    </source>
</evidence>
<dbReference type="AlphaFoldDB" id="A0A1C7IEY2"/>
<keyword evidence="1" id="KW-0145">Chemotaxis</keyword>
<dbReference type="KEGG" id="byl:A4V09_15395"/>
<comment type="similarity">
    <text evidence="2">Belongs to the methyl-accepting chemotaxis (MCP) protein family.</text>
</comment>
<keyword evidence="4" id="KW-1133">Transmembrane helix</keyword>
<feature type="transmembrane region" description="Helical" evidence="4">
    <location>
        <begin position="27"/>
        <end position="54"/>
    </location>
</feature>
<dbReference type="InterPro" id="IPR004089">
    <property type="entry name" value="MCPsignal_dom"/>
</dbReference>
<evidence type="ECO:0000256" key="4">
    <source>
        <dbReference type="SAM" id="Phobius"/>
    </source>
</evidence>
<feature type="transmembrane region" description="Helical" evidence="4">
    <location>
        <begin position="310"/>
        <end position="333"/>
    </location>
</feature>
<name>A0A1C7IEY2_9FIRM</name>
<dbReference type="Pfam" id="PF00015">
    <property type="entry name" value="MCPsignal"/>
    <property type="match status" value="1"/>
</dbReference>
<keyword evidence="4" id="KW-0812">Transmembrane</keyword>
<dbReference type="SMART" id="SM00304">
    <property type="entry name" value="HAMP"/>
    <property type="match status" value="1"/>
</dbReference>
<accession>A0A1C7IEY2</accession>
<dbReference type="GO" id="GO:0006935">
    <property type="term" value="P:chemotaxis"/>
    <property type="evidence" value="ECO:0007669"/>
    <property type="project" value="UniProtKB-KW"/>
</dbReference>
<keyword evidence="4" id="KW-0472">Membrane</keyword>
<dbReference type="CDD" id="cd18773">
    <property type="entry name" value="PDC1_HK_sensor"/>
    <property type="match status" value="1"/>
</dbReference>
<evidence type="ECO:0000313" key="7">
    <source>
        <dbReference type="EMBL" id="ANU77019.1"/>
    </source>
</evidence>
<organism evidence="7 8">
    <name type="scientific">Blautia pseudococcoides</name>
    <dbReference type="NCBI Taxonomy" id="1796616"/>
    <lineage>
        <taxon>Bacteria</taxon>
        <taxon>Bacillati</taxon>
        <taxon>Bacillota</taxon>
        <taxon>Clostridia</taxon>
        <taxon>Lachnospirales</taxon>
        <taxon>Lachnospiraceae</taxon>
        <taxon>Blautia</taxon>
    </lineage>
</organism>
<dbReference type="Pfam" id="PF00672">
    <property type="entry name" value="HAMP"/>
    <property type="match status" value="1"/>
</dbReference>
<dbReference type="Proteomes" id="UP000092574">
    <property type="component" value="Chromosome"/>
</dbReference>
<dbReference type="Gene3D" id="1.10.287.950">
    <property type="entry name" value="Methyl-accepting chemotaxis protein"/>
    <property type="match status" value="1"/>
</dbReference>
<dbReference type="RefSeq" id="WP_065543166.1">
    <property type="nucleotide sequence ID" value="NZ_CP015405.2"/>
</dbReference>
<dbReference type="SMART" id="SM00283">
    <property type="entry name" value="MA"/>
    <property type="match status" value="1"/>
</dbReference>
<keyword evidence="8" id="KW-1185">Reference proteome</keyword>
<dbReference type="EMBL" id="CP015405">
    <property type="protein sequence ID" value="ANU77019.1"/>
    <property type="molecule type" value="Genomic_DNA"/>
</dbReference>
<dbReference type="Gene3D" id="6.10.340.10">
    <property type="match status" value="1"/>
</dbReference>